<proteinExistence type="predicted"/>
<dbReference type="Proteomes" id="UP001459714">
    <property type="component" value="Unassembled WGS sequence"/>
</dbReference>
<keyword evidence="2" id="KW-1185">Reference proteome</keyword>
<comment type="caution">
    <text evidence="1">The sequence shown here is derived from an EMBL/GenBank/DDBJ whole genome shotgun (WGS) entry which is preliminary data.</text>
</comment>
<organism evidence="1 2">
    <name type="scientific">Caldifermentibacillus hisashii</name>
    <dbReference type="NCBI Taxonomy" id="996558"/>
    <lineage>
        <taxon>Bacteria</taxon>
        <taxon>Bacillati</taxon>
        <taxon>Bacillota</taxon>
        <taxon>Bacilli</taxon>
        <taxon>Bacillales</taxon>
        <taxon>Bacillaceae</taxon>
        <taxon>Caldifermentibacillus</taxon>
    </lineage>
</organism>
<protein>
    <submittedName>
        <fullName evidence="1">Uncharacterized protein</fullName>
    </submittedName>
</protein>
<reference evidence="1 2" key="1">
    <citation type="submission" date="2024-03" db="EMBL/GenBank/DDBJ databases">
        <title>Bacilli Hybrid Assemblies.</title>
        <authorList>
            <person name="Kovac J."/>
        </authorList>
    </citation>
    <scope>NUCLEOTIDE SEQUENCE [LARGE SCALE GENOMIC DNA]</scope>
    <source>
        <strain evidence="1 2">FSL M8-0022</strain>
    </source>
</reference>
<sequence length="105" mass="12113">MRINRILNQKESMENMKKFGIERILVTYRDSAIGRGVLSYENGRFTRMLTVANNPKLIVTEDIEYHQGINILLMILDGKYRLQAFIIVTANNKNVEVAREEVVLG</sequence>
<dbReference type="RefSeq" id="WP_342021186.1">
    <property type="nucleotide sequence ID" value="NZ_JBBYAK010000003.1"/>
</dbReference>
<accession>A0ABU9K3G5</accession>
<gene>
    <name evidence="1" type="ORF">NST17_20715</name>
</gene>
<dbReference type="EMBL" id="JBBYAK010000003">
    <property type="protein sequence ID" value="MEL3959579.1"/>
    <property type="molecule type" value="Genomic_DNA"/>
</dbReference>
<evidence type="ECO:0000313" key="2">
    <source>
        <dbReference type="Proteomes" id="UP001459714"/>
    </source>
</evidence>
<name>A0ABU9K3G5_9BACI</name>
<evidence type="ECO:0000313" key="1">
    <source>
        <dbReference type="EMBL" id="MEL3959579.1"/>
    </source>
</evidence>